<protein>
    <submittedName>
        <fullName evidence="3">Putative ubiquitin-protein ligase-like</fullName>
    </submittedName>
</protein>
<dbReference type="Proteomes" id="UP000283634">
    <property type="component" value="Unassembled WGS sequence"/>
</dbReference>
<feature type="transmembrane region" description="Helical" evidence="2">
    <location>
        <begin position="33"/>
        <end position="52"/>
    </location>
</feature>
<dbReference type="OMA" id="EFNTRSY"/>
<dbReference type="OrthoDB" id="269986at2759"/>
<dbReference type="GO" id="GO:0016874">
    <property type="term" value="F:ligase activity"/>
    <property type="evidence" value="ECO:0007669"/>
    <property type="project" value="UniProtKB-KW"/>
</dbReference>
<dbReference type="RefSeq" id="XP_029235596.1">
    <property type="nucleotide sequence ID" value="XM_029384562.1"/>
</dbReference>
<accession>A0A422N3T8</accession>
<keyword evidence="4" id="KW-1185">Reference proteome</keyword>
<evidence type="ECO:0000256" key="2">
    <source>
        <dbReference type="SAM" id="Phobius"/>
    </source>
</evidence>
<name>A0A422N3T8_TRYRA</name>
<organism evidence="3 4">
    <name type="scientific">Trypanosoma rangeli</name>
    <dbReference type="NCBI Taxonomy" id="5698"/>
    <lineage>
        <taxon>Eukaryota</taxon>
        <taxon>Discoba</taxon>
        <taxon>Euglenozoa</taxon>
        <taxon>Kinetoplastea</taxon>
        <taxon>Metakinetoplastina</taxon>
        <taxon>Trypanosomatida</taxon>
        <taxon>Trypanosomatidae</taxon>
        <taxon>Trypanosoma</taxon>
        <taxon>Herpetosoma</taxon>
    </lineage>
</organism>
<dbReference type="EMBL" id="MKGL01000342">
    <property type="protein sequence ID" value="RNF00143.1"/>
    <property type="molecule type" value="Genomic_DNA"/>
</dbReference>
<dbReference type="AlphaFoldDB" id="A0A422N3T8"/>
<feature type="region of interest" description="Disordered" evidence="1">
    <location>
        <begin position="73"/>
        <end position="112"/>
    </location>
</feature>
<comment type="caution">
    <text evidence="3">The sequence shown here is derived from an EMBL/GenBank/DDBJ whole genome shotgun (WGS) entry which is preliminary data.</text>
</comment>
<dbReference type="VEuPathDB" id="TriTrypDB:TRSC58_04298"/>
<gene>
    <name evidence="3" type="ORF">TraAM80_07784</name>
</gene>
<sequence length="487" mass="53784">MQISCDRVGTGMSASELLTRHLPAVFNEPGSMTVLYLVTAAVMVVVWTVRWLRPHLVFASSANDNDAEAAALTETSTAVTPPGQEPAKTKSKTYPTNRTTAKGESKGEASVQPTSVLRGYPEVDTIMVSPCQRYLFINCRSKRRARLYPQNRNRTFMARGKELQEKHFVSVDEAVMSAMGAETRVEVHSAAFSYDGERLVVSERNSDTFFLFSIHRCQLALQRSCKLPRHMLVSTLPPWGVAGAAYDLIVMRRDKDCELEVFSLQSKEFLGKAKFGVGNALTWAQCNITIAAAGSFLKEPRLATLQLHPNGNGIQLLNSVHVEANAKVRVSALCLTSKNVPEFNTREYLIFFTEEGVGYIYDIEPKTVNSKTERSLDLVGRFQDSFFAGWDAACPVHMTFCLYGSSHHERLAIALFRGGNVTIYRQTSVPGSSGGLFTLMPVMVLHDCHEGDGVEQVVFVQHGEGLATSGRADGKHVRLWTLPPLPT</sequence>
<evidence type="ECO:0000313" key="4">
    <source>
        <dbReference type="Proteomes" id="UP000283634"/>
    </source>
</evidence>
<keyword evidence="2" id="KW-0472">Membrane</keyword>
<keyword evidence="3" id="KW-0436">Ligase</keyword>
<dbReference type="SUPFAM" id="SSF75011">
    <property type="entry name" value="3-carboxy-cis,cis-mucoante lactonizing enzyme"/>
    <property type="match status" value="1"/>
</dbReference>
<evidence type="ECO:0000313" key="3">
    <source>
        <dbReference type="EMBL" id="RNF00143.1"/>
    </source>
</evidence>
<dbReference type="GeneID" id="40331717"/>
<evidence type="ECO:0000256" key="1">
    <source>
        <dbReference type="SAM" id="MobiDB-lite"/>
    </source>
</evidence>
<reference evidence="3 4" key="1">
    <citation type="journal article" date="2018" name="BMC Genomics">
        <title>Genomic comparison of Trypanosoma conorhini and Trypanosoma rangeli to Trypanosoma cruzi strains of high and low virulence.</title>
        <authorList>
            <person name="Bradwell K.R."/>
            <person name="Koparde V.N."/>
            <person name="Matveyev A.V."/>
            <person name="Serrano M.G."/>
            <person name="Alves J.M."/>
            <person name="Parikh H."/>
            <person name="Huang B."/>
            <person name="Lee V."/>
            <person name="Espinosa-Alvarez O."/>
            <person name="Ortiz P.A."/>
            <person name="Costa-Martins A.G."/>
            <person name="Teixeira M.M."/>
            <person name="Buck G.A."/>
        </authorList>
    </citation>
    <scope>NUCLEOTIDE SEQUENCE [LARGE SCALE GENOMIC DNA]</scope>
    <source>
        <strain evidence="3 4">AM80</strain>
    </source>
</reference>
<keyword evidence="2" id="KW-0812">Transmembrane</keyword>
<proteinExistence type="predicted"/>
<keyword evidence="2" id="KW-1133">Transmembrane helix</keyword>